<proteinExistence type="predicted"/>
<organism evidence="2 3">
    <name type="scientific">Bradyrhizobium daqingense</name>
    <dbReference type="NCBI Taxonomy" id="993502"/>
    <lineage>
        <taxon>Bacteria</taxon>
        <taxon>Pseudomonadati</taxon>
        <taxon>Pseudomonadota</taxon>
        <taxon>Alphaproteobacteria</taxon>
        <taxon>Hyphomicrobiales</taxon>
        <taxon>Nitrobacteraceae</taxon>
        <taxon>Bradyrhizobium</taxon>
    </lineage>
</organism>
<dbReference type="EMBL" id="VLKL01000001">
    <property type="protein sequence ID" value="TWI11448.1"/>
    <property type="molecule type" value="Genomic_DNA"/>
</dbReference>
<gene>
    <name evidence="2" type="ORF">IQ17_00599</name>
</gene>
<accession>A0A562LVA2</accession>
<dbReference type="OrthoDB" id="6307929at2"/>
<keyword evidence="1" id="KW-0812">Transmembrane</keyword>
<evidence type="ECO:0000313" key="3">
    <source>
        <dbReference type="Proteomes" id="UP000317176"/>
    </source>
</evidence>
<dbReference type="RefSeq" id="WP_145628276.1">
    <property type="nucleotide sequence ID" value="NZ_CP088014.1"/>
</dbReference>
<dbReference type="InterPro" id="IPR005625">
    <property type="entry name" value="PepSY-ass_TM"/>
</dbReference>
<comment type="caution">
    <text evidence="2">The sequence shown here is derived from an EMBL/GenBank/DDBJ whole genome shotgun (WGS) entry which is preliminary data.</text>
</comment>
<sequence length="376" mass="41321">MSARRLRWWSWIHKWSSLICTIFALLLCLTGLPLIFHEELGPNPTLEQVADPRARASVDAMIAQALAERPGEIVPYLFYDREKPIVKIPTATSMTSAPDTFFYKVFDIRTGKALTTGQPNEGFIYVMLRLHADLFAGIKGTLFLGGMGLLLVVAIVSGVVLYGPFARRLGFGEVRRQHSSRLRWLDLHNLLGIITLAWFGIVSLTGVINTLAAPIELMWQSNQLMEMAVQSQAREHGDRRASVDLVLAKVRAAVPGMTVTTLAFPGSPFSTPSHYAAFLTGNTPLTSRILKPAIIDAASGEVVAVRDMPWYATALFVSQPLHFGDYGGLPLKIIWAAFDIVTIVILISGLYLWLARWRAGGAIPAGTRTAPAELVR</sequence>
<dbReference type="PANTHER" id="PTHR34219">
    <property type="entry name" value="IRON-REGULATED INNER MEMBRANE PROTEIN-RELATED"/>
    <property type="match status" value="1"/>
</dbReference>
<evidence type="ECO:0000256" key="1">
    <source>
        <dbReference type="SAM" id="Phobius"/>
    </source>
</evidence>
<protein>
    <submittedName>
        <fullName evidence="2">Putative iron-regulated membrane protein</fullName>
    </submittedName>
</protein>
<reference evidence="2 3" key="1">
    <citation type="journal article" date="2015" name="Stand. Genomic Sci.">
        <title>Genomic Encyclopedia of Bacterial and Archaeal Type Strains, Phase III: the genomes of soil and plant-associated and newly described type strains.</title>
        <authorList>
            <person name="Whitman W.B."/>
            <person name="Woyke T."/>
            <person name="Klenk H.P."/>
            <person name="Zhou Y."/>
            <person name="Lilburn T.G."/>
            <person name="Beck B.J."/>
            <person name="De Vos P."/>
            <person name="Vandamme P."/>
            <person name="Eisen J.A."/>
            <person name="Garrity G."/>
            <person name="Hugenholtz P."/>
            <person name="Kyrpides N.C."/>
        </authorList>
    </citation>
    <scope>NUCLEOTIDE SEQUENCE [LARGE SCALE GENOMIC DNA]</scope>
    <source>
        <strain evidence="2 3">CGMCC 1.10947</strain>
    </source>
</reference>
<dbReference type="AlphaFoldDB" id="A0A562LVA2"/>
<dbReference type="Proteomes" id="UP000317176">
    <property type="component" value="Unassembled WGS sequence"/>
</dbReference>
<keyword evidence="1" id="KW-0472">Membrane</keyword>
<feature type="transmembrane region" description="Helical" evidence="1">
    <location>
        <begin position="187"/>
        <end position="208"/>
    </location>
</feature>
<keyword evidence="1" id="KW-1133">Transmembrane helix</keyword>
<keyword evidence="3" id="KW-1185">Reference proteome</keyword>
<feature type="transmembrane region" description="Helical" evidence="1">
    <location>
        <begin position="333"/>
        <end position="354"/>
    </location>
</feature>
<dbReference type="PANTHER" id="PTHR34219:SF3">
    <property type="entry name" value="BLL7967 PROTEIN"/>
    <property type="match status" value="1"/>
</dbReference>
<feature type="transmembrane region" description="Helical" evidence="1">
    <location>
        <begin position="142"/>
        <end position="166"/>
    </location>
</feature>
<name>A0A562LVA2_9BRAD</name>
<evidence type="ECO:0000313" key="2">
    <source>
        <dbReference type="EMBL" id="TWI11448.1"/>
    </source>
</evidence>
<dbReference type="Pfam" id="PF03929">
    <property type="entry name" value="PepSY_TM"/>
    <property type="match status" value="1"/>
</dbReference>